<protein>
    <recommendedName>
        <fullName evidence="3">Glycosyl transferase family 1 domain-containing protein</fullName>
    </recommendedName>
</protein>
<keyword evidence="1" id="KW-0808">Transferase</keyword>
<dbReference type="Proteomes" id="UP000265515">
    <property type="component" value="Unassembled WGS sequence"/>
</dbReference>
<organism evidence="4 5">
    <name type="scientific">Chara braunii</name>
    <name type="common">Braun's stonewort</name>
    <dbReference type="NCBI Taxonomy" id="69332"/>
    <lineage>
        <taxon>Eukaryota</taxon>
        <taxon>Viridiplantae</taxon>
        <taxon>Streptophyta</taxon>
        <taxon>Charophyceae</taxon>
        <taxon>Charales</taxon>
        <taxon>Characeae</taxon>
        <taxon>Chara</taxon>
    </lineage>
</organism>
<dbReference type="Gene3D" id="3.40.50.2000">
    <property type="entry name" value="Glycogen Phosphorylase B"/>
    <property type="match status" value="1"/>
</dbReference>
<dbReference type="EMBL" id="BFEA01001284">
    <property type="protein sequence ID" value="GBG93188.1"/>
    <property type="molecule type" value="Genomic_DNA"/>
</dbReference>
<evidence type="ECO:0000259" key="3">
    <source>
        <dbReference type="Pfam" id="PF00534"/>
    </source>
</evidence>
<name>A0A388MF39_CHABU</name>
<evidence type="ECO:0000313" key="4">
    <source>
        <dbReference type="EMBL" id="GBG93188.1"/>
    </source>
</evidence>
<dbReference type="AlphaFoldDB" id="A0A388MF39"/>
<dbReference type="SUPFAM" id="SSF53756">
    <property type="entry name" value="UDP-Glycosyltransferase/glycogen phosphorylase"/>
    <property type="match status" value="1"/>
</dbReference>
<keyword evidence="5" id="KW-1185">Reference proteome</keyword>
<dbReference type="Gramene" id="GBG93188">
    <property type="protein sequence ID" value="GBG93188"/>
    <property type="gene ID" value="CBR_g60253"/>
</dbReference>
<accession>A0A388MF39</accession>
<dbReference type="GO" id="GO:0016757">
    <property type="term" value="F:glycosyltransferase activity"/>
    <property type="evidence" value="ECO:0007669"/>
    <property type="project" value="UniProtKB-KW"/>
</dbReference>
<evidence type="ECO:0000256" key="1">
    <source>
        <dbReference type="ARBA" id="ARBA00022676"/>
    </source>
</evidence>
<dbReference type="Pfam" id="PF00534">
    <property type="entry name" value="Glycos_transf_1"/>
    <property type="match status" value="1"/>
</dbReference>
<proteinExistence type="predicted"/>
<dbReference type="OrthoDB" id="512920at2759"/>
<feature type="region of interest" description="Disordered" evidence="2">
    <location>
        <begin position="66"/>
        <end position="85"/>
    </location>
</feature>
<evidence type="ECO:0000256" key="2">
    <source>
        <dbReference type="SAM" id="MobiDB-lite"/>
    </source>
</evidence>
<dbReference type="PANTHER" id="PTHR45825:SF3">
    <property type="entry name" value="GRANULE-BOUND STARCH SYNTHASE 1, CHLOROPLASTIC_AMYLOPLASTIC"/>
    <property type="match status" value="1"/>
</dbReference>
<dbReference type="STRING" id="69332.A0A388MF39"/>
<evidence type="ECO:0000313" key="5">
    <source>
        <dbReference type="Proteomes" id="UP000265515"/>
    </source>
</evidence>
<dbReference type="InterPro" id="IPR001296">
    <property type="entry name" value="Glyco_trans_1"/>
</dbReference>
<gene>
    <name evidence="4" type="ORF">CBR_g60253</name>
</gene>
<feature type="domain" description="Glycosyl transferase family 1" evidence="3">
    <location>
        <begin position="206"/>
        <end position="341"/>
    </location>
</feature>
<dbReference type="PANTHER" id="PTHR45825">
    <property type="entry name" value="GRANULE-BOUND STARCH SYNTHASE 1, CHLOROPLASTIC/AMYLOPLASTIC"/>
    <property type="match status" value="1"/>
</dbReference>
<keyword evidence="1" id="KW-0328">Glycosyltransferase</keyword>
<reference evidence="4 5" key="1">
    <citation type="journal article" date="2018" name="Cell">
        <title>The Chara Genome: Secondary Complexity and Implications for Plant Terrestrialization.</title>
        <authorList>
            <person name="Nishiyama T."/>
            <person name="Sakayama H."/>
            <person name="Vries J.D."/>
            <person name="Buschmann H."/>
            <person name="Saint-Marcoux D."/>
            <person name="Ullrich K.K."/>
            <person name="Haas F.B."/>
            <person name="Vanderstraeten L."/>
            <person name="Becker D."/>
            <person name="Lang D."/>
            <person name="Vosolsobe S."/>
            <person name="Rombauts S."/>
            <person name="Wilhelmsson P.K.I."/>
            <person name="Janitza P."/>
            <person name="Kern R."/>
            <person name="Heyl A."/>
            <person name="Rumpler F."/>
            <person name="Villalobos L.I.A.C."/>
            <person name="Clay J.M."/>
            <person name="Skokan R."/>
            <person name="Toyoda A."/>
            <person name="Suzuki Y."/>
            <person name="Kagoshima H."/>
            <person name="Schijlen E."/>
            <person name="Tajeshwar N."/>
            <person name="Catarino B."/>
            <person name="Hetherington A.J."/>
            <person name="Saltykova A."/>
            <person name="Bonnot C."/>
            <person name="Breuninger H."/>
            <person name="Symeonidi A."/>
            <person name="Radhakrishnan G.V."/>
            <person name="Van Nieuwerburgh F."/>
            <person name="Deforce D."/>
            <person name="Chang C."/>
            <person name="Karol K.G."/>
            <person name="Hedrich R."/>
            <person name="Ulvskov P."/>
            <person name="Glockner G."/>
            <person name="Delwiche C.F."/>
            <person name="Petrasek J."/>
            <person name="Van de Peer Y."/>
            <person name="Friml J."/>
            <person name="Beilby M."/>
            <person name="Dolan L."/>
            <person name="Kohara Y."/>
            <person name="Sugano S."/>
            <person name="Fujiyama A."/>
            <person name="Delaux P.-M."/>
            <person name="Quint M."/>
            <person name="TheiBen G."/>
            <person name="Hagemann M."/>
            <person name="Harholt J."/>
            <person name="Dunand C."/>
            <person name="Zachgo S."/>
            <person name="Langdale J."/>
            <person name="Maumus F."/>
            <person name="Straeten D.V.D."/>
            <person name="Gould S.B."/>
            <person name="Rensing S.A."/>
        </authorList>
    </citation>
    <scope>NUCLEOTIDE SEQUENCE [LARGE SCALE GENOMIC DNA]</scope>
    <source>
        <strain evidence="4 5">S276</strain>
    </source>
</reference>
<feature type="region of interest" description="Disordered" evidence="2">
    <location>
        <begin position="96"/>
        <end position="117"/>
    </location>
</feature>
<comment type="caution">
    <text evidence="4">The sequence shown here is derived from an EMBL/GenBank/DDBJ whole genome shotgun (WGS) entry which is preliminary data.</text>
</comment>
<sequence length="444" mass="48661">MDHLACPCVAAASARHLLATMSAVDGFRLQCHSLSVARQTSGTRSIRLNLSTTFVDGSGTLHMRQSNLSGGRRLPMPAGGNGPSRDRTIAVSASVETPGMSGGQKHHGVSTHSTAESSNRVMVKTGAMDGLSFLAPDMGKISLVFVGADWATLWALFKPRSLLHCRHHYFSIWGTPQVHHRPMVFEVKPILKKQLQVEAGLPVHPEVPLFGFMGRLDEQKASDLLAAAILDLMEQHKERDFQFVMLGCSDPVFDQGTGKPQYEKQLQALEARFAGKVRTVTRFSHRLAHLITAGCDFMVLPSRFEPAGLVQLHAMLYGKVPVVASTGGLLDSVRDGVTGLQMGTFNVKPEVRREDVMKVVEGLKRAMRVFSTHSLFRTMVTAAMSQDLSWKGPARAWEQALLQLRGDVHRELRELVVGLQIVPCGVNSSISRSLNRKNGKFESP</sequence>